<keyword evidence="1" id="KW-0812">Transmembrane</keyword>
<feature type="transmembrane region" description="Helical" evidence="1">
    <location>
        <begin position="177"/>
        <end position="197"/>
    </location>
</feature>
<proteinExistence type="predicted"/>
<protein>
    <submittedName>
        <fullName evidence="2">Uncharacterized protein</fullName>
    </submittedName>
</protein>
<dbReference type="RefSeq" id="WP_148856038.1">
    <property type="nucleotide sequence ID" value="NZ_PHNJ01000001.1"/>
</dbReference>
<feature type="transmembrane region" description="Helical" evidence="1">
    <location>
        <begin position="139"/>
        <end position="165"/>
    </location>
</feature>
<evidence type="ECO:0000313" key="2">
    <source>
        <dbReference type="EMBL" id="TYL40701.1"/>
    </source>
</evidence>
<reference evidence="2" key="1">
    <citation type="submission" date="2017-11" db="EMBL/GenBank/DDBJ databases">
        <authorList>
            <person name="Kajale S.C."/>
            <person name="Sharma A."/>
        </authorList>
    </citation>
    <scope>NUCLEOTIDE SEQUENCE</scope>
    <source>
        <strain evidence="2">LS1_42</strain>
    </source>
</reference>
<dbReference type="OrthoDB" id="203146at2157"/>
<evidence type="ECO:0000313" key="3">
    <source>
        <dbReference type="Proteomes" id="UP000766904"/>
    </source>
</evidence>
<keyword evidence="1" id="KW-0472">Membrane</keyword>
<name>A0A8J8TS44_9EURY</name>
<dbReference type="AlphaFoldDB" id="A0A8J8TS44"/>
<sequence>MAESSTASGRWRRAVRRRIRDTSRAVGLAVGRFDALAITALVAVGYLAGYLWAANLLSVRSGLGVSVTVVDEPLVRMLERTGQLQFEPVALVDLWLVRLLVSPIDVLVGVVLAGLVGLNLALAYLALVQPRSCGIGAGAGAAASLPALLSGTACCAPVIVIALGVQVSGTVLTVLPWLLPLGVVLLLGSLVYVGGLVET</sequence>
<accession>A0A8J8TS44</accession>
<comment type="caution">
    <text evidence="2">The sequence shown here is derived from an EMBL/GenBank/DDBJ whole genome shotgun (WGS) entry which is preliminary data.</text>
</comment>
<dbReference type="EMBL" id="PHNJ01000001">
    <property type="protein sequence ID" value="TYL40701.1"/>
    <property type="molecule type" value="Genomic_DNA"/>
</dbReference>
<organism evidence="2 3">
    <name type="scientific">Natronococcus pandeyae</name>
    <dbReference type="NCBI Taxonomy" id="2055836"/>
    <lineage>
        <taxon>Archaea</taxon>
        <taxon>Methanobacteriati</taxon>
        <taxon>Methanobacteriota</taxon>
        <taxon>Stenosarchaea group</taxon>
        <taxon>Halobacteria</taxon>
        <taxon>Halobacteriales</taxon>
        <taxon>Natrialbaceae</taxon>
        <taxon>Natronococcus</taxon>
    </lineage>
</organism>
<feature type="transmembrane region" description="Helical" evidence="1">
    <location>
        <begin position="26"/>
        <end position="53"/>
    </location>
</feature>
<feature type="transmembrane region" description="Helical" evidence="1">
    <location>
        <begin position="106"/>
        <end position="127"/>
    </location>
</feature>
<dbReference type="Proteomes" id="UP000766904">
    <property type="component" value="Unassembled WGS sequence"/>
</dbReference>
<keyword evidence="1" id="KW-1133">Transmembrane helix</keyword>
<keyword evidence="3" id="KW-1185">Reference proteome</keyword>
<gene>
    <name evidence="2" type="ORF">CV102_01345</name>
</gene>
<evidence type="ECO:0000256" key="1">
    <source>
        <dbReference type="SAM" id="Phobius"/>
    </source>
</evidence>